<dbReference type="OrthoDB" id="276239at2759"/>
<proteinExistence type="predicted"/>
<feature type="domain" description="tRNA ligase phosphodiesterase" evidence="2">
    <location>
        <begin position="712"/>
        <end position="886"/>
    </location>
</feature>
<dbReference type="RefSeq" id="XP_028478235.1">
    <property type="nucleotide sequence ID" value="XM_028621783.1"/>
</dbReference>
<dbReference type="GO" id="GO:0005524">
    <property type="term" value="F:ATP binding"/>
    <property type="evidence" value="ECO:0007669"/>
    <property type="project" value="InterPro"/>
</dbReference>
<reference evidence="5 6" key="1">
    <citation type="submission" date="2018-11" db="EMBL/GenBank/DDBJ databases">
        <title>Genome sequence of Apiotrichum porosum DSM 27194.</title>
        <authorList>
            <person name="Aliyu H."/>
            <person name="Gorte O."/>
            <person name="Ochsenreither K."/>
        </authorList>
    </citation>
    <scope>NUCLEOTIDE SEQUENCE [LARGE SCALE GENOMIC DNA]</scope>
    <source>
        <strain evidence="5 6">DSM 27194</strain>
    </source>
</reference>
<dbReference type="GeneID" id="39590856"/>
<dbReference type="STRING" id="105984.A0A427Y128"/>
<dbReference type="PANTHER" id="PTHR32004:SF1">
    <property type="entry name" value="TRNA LIGASE"/>
    <property type="match status" value="1"/>
</dbReference>
<feature type="region of interest" description="Disordered" evidence="1">
    <location>
        <begin position="203"/>
        <end position="222"/>
    </location>
</feature>
<dbReference type="InterPro" id="IPR015966">
    <property type="entry name" value="tRNA_lig_kin_fungi"/>
</dbReference>
<dbReference type="PANTHER" id="PTHR32004">
    <property type="entry name" value="TRNA LIGASE"/>
    <property type="match status" value="1"/>
</dbReference>
<evidence type="ECO:0000256" key="1">
    <source>
        <dbReference type="SAM" id="MobiDB-lite"/>
    </source>
</evidence>
<feature type="domain" description="T4 RNA ligase 1-like N-terminal" evidence="4">
    <location>
        <begin position="87"/>
        <end position="378"/>
    </location>
</feature>
<dbReference type="InterPro" id="IPR019039">
    <property type="entry name" value="T4-Rnl1-like_N"/>
</dbReference>
<gene>
    <name evidence="5" type="ORF">EHS24_006313</name>
</gene>
<feature type="compositionally biased region" description="Basic and acidic residues" evidence="1">
    <location>
        <begin position="203"/>
        <end position="221"/>
    </location>
</feature>
<dbReference type="Gene3D" id="3.40.50.300">
    <property type="entry name" value="P-loop containing nucleotide triphosphate hydrolases"/>
    <property type="match status" value="1"/>
</dbReference>
<keyword evidence="6" id="KW-1185">Reference proteome</keyword>
<dbReference type="GO" id="GO:0003972">
    <property type="term" value="F:RNA ligase (ATP) activity"/>
    <property type="evidence" value="ECO:0007669"/>
    <property type="project" value="InterPro"/>
</dbReference>
<dbReference type="Pfam" id="PF08303">
    <property type="entry name" value="tRNA_lig_kinase"/>
    <property type="match status" value="1"/>
</dbReference>
<sequence length="926" mass="101945">MSSTDLKDGSSSSSPTMDKYPAAVPDLLGALRALKIANPKATRSSVHIYPASLYAPKDPTAHDRRITSWKMTEHMYFKKDNGFPTLARGLFTEHVTRPADQVPKAALETFPAGTAIEERIVARGYDKFFNTDEMAWTSWAAIETHSQAPYHLTLKSNGCLIMIAALSPTQLVVASKHSLGTTIEAEATADGVANALKEVKLDKEQKKEKAEDAKEESESKTHAAVGREWVARTLEASGKTSEELAQRLWNENVTAVLELCDDSFEEHVIATPDYWTGLHLHGLNYNTPHFGTKTPEEVADFANEFGFIMTKHVTLNSVAEVKAFTDELAKTGSWEGDMIEGFVVRSTVRAVEGEEATRPPYRPGAPFFFKVKFDEPYLLYRQFRETTRALLPLISTPDLTPVREAEIWKKVRAKTRRPEVGVYAEWCGRMLKEEPSLFDNFDRGVVRVRERFLAYVDGEGKATWELAKAGKWKAGATVQAEKDKATRDAERASLPKKWILVPVAVPGCGKTTIGIALNKLFGFAHTQSDDVLSKKTAPTFKKNIVDCFKSTDVVYADRNNHIQKHYDELSGLQEEKAFQKTLKPYNVRLVGITWDIDQRPYHRLLRLCSERIVGRGENHQTLRPDATVDAEHEAVVSSFLHHFTTPDPTIFDKQIIVSVEDEPRAALGTVVSGLVDILGLAMPTEQAIDDALASAQGYQTTTPFHGLARVGKPVRYFGLAPEIDINVVVDEALASPMPQEAADSARAFVAALREKGRVTLKPHVTLSHEKNVEAEKEAAEEGAPPGPQTVAWNTCKALAEARMSPMYDFDVTHVVWDDRVMALVVAGIRPRPDTAAVVDGAVGEQRESAVPLVLPHEVEANLHVTVGTQDEEVSAFESRGVVRVAREASARGVSSGEGGEAVEGGGPVHWVSVGPILGVGRVRGMY</sequence>
<dbReference type="GO" id="GO:0006388">
    <property type="term" value="P:tRNA splicing, via endonucleolytic cleavage and ligation"/>
    <property type="evidence" value="ECO:0007669"/>
    <property type="project" value="InterPro"/>
</dbReference>
<dbReference type="InterPro" id="IPR027417">
    <property type="entry name" value="P-loop_NTPase"/>
</dbReference>
<name>A0A427Y128_9TREE</name>
<dbReference type="GO" id="GO:0005634">
    <property type="term" value="C:nucleus"/>
    <property type="evidence" value="ECO:0007669"/>
    <property type="project" value="TreeGrafter"/>
</dbReference>
<evidence type="ECO:0000259" key="4">
    <source>
        <dbReference type="Pfam" id="PF09511"/>
    </source>
</evidence>
<evidence type="ECO:0000313" key="5">
    <source>
        <dbReference type="EMBL" id="RSH84787.1"/>
    </source>
</evidence>
<accession>A0A427Y128</accession>
<dbReference type="AlphaFoldDB" id="A0A427Y128"/>
<dbReference type="InterPro" id="IPR015965">
    <property type="entry name" value="tRNA_lig_PDEase"/>
</dbReference>
<feature type="domain" description="tRNA ligase kinase" evidence="3">
    <location>
        <begin position="499"/>
        <end position="646"/>
    </location>
</feature>
<evidence type="ECO:0000259" key="2">
    <source>
        <dbReference type="Pfam" id="PF08302"/>
    </source>
</evidence>
<evidence type="ECO:0000313" key="6">
    <source>
        <dbReference type="Proteomes" id="UP000279236"/>
    </source>
</evidence>
<dbReference type="Pfam" id="PF09511">
    <property type="entry name" value="RNA_lig_T4_1"/>
    <property type="match status" value="1"/>
</dbReference>
<organism evidence="5 6">
    <name type="scientific">Apiotrichum porosum</name>
    <dbReference type="NCBI Taxonomy" id="105984"/>
    <lineage>
        <taxon>Eukaryota</taxon>
        <taxon>Fungi</taxon>
        <taxon>Dikarya</taxon>
        <taxon>Basidiomycota</taxon>
        <taxon>Agaricomycotina</taxon>
        <taxon>Tremellomycetes</taxon>
        <taxon>Trichosporonales</taxon>
        <taxon>Trichosporonaceae</taxon>
        <taxon>Apiotrichum</taxon>
    </lineage>
</organism>
<comment type="caution">
    <text evidence="5">The sequence shown here is derived from an EMBL/GenBank/DDBJ whole genome shotgun (WGS) entry which is preliminary data.</text>
</comment>
<dbReference type="Proteomes" id="UP000279236">
    <property type="component" value="Unassembled WGS sequence"/>
</dbReference>
<protein>
    <recommendedName>
        <fullName evidence="7">tRNA ligase</fullName>
    </recommendedName>
</protein>
<evidence type="ECO:0008006" key="7">
    <source>
        <dbReference type="Google" id="ProtNLM"/>
    </source>
</evidence>
<evidence type="ECO:0000259" key="3">
    <source>
        <dbReference type="Pfam" id="PF08303"/>
    </source>
</evidence>
<dbReference type="Pfam" id="PF08302">
    <property type="entry name" value="tRNA_lig_CPD"/>
    <property type="match status" value="1"/>
</dbReference>
<dbReference type="EMBL" id="RSCE01000003">
    <property type="protein sequence ID" value="RSH84787.1"/>
    <property type="molecule type" value="Genomic_DNA"/>
</dbReference>